<dbReference type="GO" id="GO:0008745">
    <property type="term" value="F:N-acetylmuramoyl-L-alanine amidase activity"/>
    <property type="evidence" value="ECO:0007669"/>
    <property type="project" value="InterPro"/>
</dbReference>
<dbReference type="OrthoDB" id="10001926at2759"/>
<organism evidence="7 8">
    <name type="scientific">Ignelater luminosus</name>
    <name type="common">Cucubano</name>
    <name type="synonym">Pyrophorus luminosus</name>
    <dbReference type="NCBI Taxonomy" id="2038154"/>
    <lineage>
        <taxon>Eukaryota</taxon>
        <taxon>Metazoa</taxon>
        <taxon>Ecdysozoa</taxon>
        <taxon>Arthropoda</taxon>
        <taxon>Hexapoda</taxon>
        <taxon>Insecta</taxon>
        <taxon>Pterygota</taxon>
        <taxon>Neoptera</taxon>
        <taxon>Endopterygota</taxon>
        <taxon>Coleoptera</taxon>
        <taxon>Polyphaga</taxon>
        <taxon>Elateriformia</taxon>
        <taxon>Elateroidea</taxon>
        <taxon>Elateridae</taxon>
        <taxon>Agrypninae</taxon>
        <taxon>Pyrophorini</taxon>
        <taxon>Ignelater</taxon>
    </lineage>
</organism>
<dbReference type="Gene3D" id="3.40.80.10">
    <property type="entry name" value="Peptidoglycan recognition protein-like"/>
    <property type="match status" value="1"/>
</dbReference>
<dbReference type="GO" id="GO:0009253">
    <property type="term" value="P:peptidoglycan catabolic process"/>
    <property type="evidence" value="ECO:0007669"/>
    <property type="project" value="InterPro"/>
</dbReference>
<dbReference type="SUPFAM" id="SSF55846">
    <property type="entry name" value="N-acetylmuramoyl-L-alanine amidase-like"/>
    <property type="match status" value="1"/>
</dbReference>
<evidence type="ECO:0000313" key="8">
    <source>
        <dbReference type="Proteomes" id="UP000801492"/>
    </source>
</evidence>
<dbReference type="InterPro" id="IPR015510">
    <property type="entry name" value="PGRP"/>
</dbReference>
<feature type="transmembrane region" description="Helical" evidence="4">
    <location>
        <begin position="145"/>
        <end position="167"/>
    </location>
</feature>
<evidence type="ECO:0000313" key="7">
    <source>
        <dbReference type="EMBL" id="KAF2898070.1"/>
    </source>
</evidence>
<dbReference type="InterPro" id="IPR006619">
    <property type="entry name" value="PGRP_domain_met/bac"/>
</dbReference>
<sequence>MESCCDNKIDAINGCDKNDNKVCIVPPVVFNSETSIVTDGDDSSDDEDNKAIQEIIQHNNAVSPQSSTINIESSSDVVIGPLTQFHGPVTIHQNIVSDRQICYENGESDITFKDAAKSTTTTDTNNPPEKPNPTAITLSIPYKRLIIYILIFFTMLTTVLVTVAVSLNLTSNNSITDVDSNNINHVNGDELGKTLGKHYAFSKKEWGGRPALNFTKPLHHPTEYVIISHTGGRVCKDFIECSAVMQQIQSMHVTNQMPDIGHNFLIGGDGNIYAGRGWDVQNFQKNNSIAIGFTGNFVFDELKSNMISALKELLRQGVELKKLALDYKLVCHNQTGNTLSPGQNVYKVISKFPHFHPGFVVIE</sequence>
<comment type="similarity">
    <text evidence="1">Belongs to the N-acetylmuramoyl-L-alanine amidase 2 family.</text>
</comment>
<evidence type="ECO:0000256" key="4">
    <source>
        <dbReference type="SAM" id="Phobius"/>
    </source>
</evidence>
<evidence type="ECO:0000259" key="5">
    <source>
        <dbReference type="SMART" id="SM00644"/>
    </source>
</evidence>
<comment type="caution">
    <text evidence="7">The sequence shown here is derived from an EMBL/GenBank/DDBJ whole genome shotgun (WGS) entry which is preliminary data.</text>
</comment>
<keyword evidence="4" id="KW-1133">Transmembrane helix</keyword>
<feature type="domain" description="N-acetylmuramoyl-L-alanine amidase" evidence="5">
    <location>
        <begin position="210"/>
        <end position="342"/>
    </location>
</feature>
<evidence type="ECO:0000259" key="6">
    <source>
        <dbReference type="SMART" id="SM00701"/>
    </source>
</evidence>
<protein>
    <submittedName>
        <fullName evidence="7">Uncharacterized protein</fullName>
    </submittedName>
</protein>
<reference evidence="7" key="1">
    <citation type="submission" date="2019-08" db="EMBL/GenBank/DDBJ databases">
        <title>The genome of the North American firefly Photinus pyralis.</title>
        <authorList>
            <consortium name="Photinus pyralis genome working group"/>
            <person name="Fallon T.R."/>
            <person name="Sander Lower S.E."/>
            <person name="Weng J.-K."/>
        </authorList>
    </citation>
    <scope>NUCLEOTIDE SEQUENCE</scope>
    <source>
        <strain evidence="7">TRF0915ILg1</strain>
        <tissue evidence="7">Whole body</tissue>
    </source>
</reference>
<evidence type="ECO:0000256" key="1">
    <source>
        <dbReference type="ARBA" id="ARBA00007553"/>
    </source>
</evidence>
<feature type="domain" description="Peptidoglycan recognition protein family" evidence="6">
    <location>
        <begin position="198"/>
        <end position="336"/>
    </location>
</feature>
<dbReference type="AlphaFoldDB" id="A0A8K0D278"/>
<evidence type="ECO:0000256" key="3">
    <source>
        <dbReference type="ARBA" id="ARBA00022859"/>
    </source>
</evidence>
<dbReference type="GO" id="GO:0008270">
    <property type="term" value="F:zinc ion binding"/>
    <property type="evidence" value="ECO:0007669"/>
    <property type="project" value="InterPro"/>
</dbReference>
<keyword evidence="8" id="KW-1185">Reference proteome</keyword>
<dbReference type="InterPro" id="IPR002502">
    <property type="entry name" value="Amidase_domain"/>
</dbReference>
<keyword evidence="3" id="KW-0391">Immunity</keyword>
<accession>A0A8K0D278</accession>
<keyword evidence="4" id="KW-0812">Transmembrane</keyword>
<dbReference type="GO" id="GO:0045087">
    <property type="term" value="P:innate immune response"/>
    <property type="evidence" value="ECO:0007669"/>
    <property type="project" value="UniProtKB-KW"/>
</dbReference>
<gene>
    <name evidence="7" type="ORF">ILUMI_08113</name>
</gene>
<dbReference type="PANTHER" id="PTHR11022">
    <property type="entry name" value="PEPTIDOGLYCAN RECOGNITION PROTEIN"/>
    <property type="match status" value="1"/>
</dbReference>
<keyword evidence="4" id="KW-0472">Membrane</keyword>
<dbReference type="CDD" id="cd06583">
    <property type="entry name" value="PGRP"/>
    <property type="match status" value="1"/>
</dbReference>
<dbReference type="EMBL" id="VTPC01003754">
    <property type="protein sequence ID" value="KAF2898070.1"/>
    <property type="molecule type" value="Genomic_DNA"/>
</dbReference>
<dbReference type="InterPro" id="IPR036505">
    <property type="entry name" value="Amidase/PGRP_sf"/>
</dbReference>
<keyword evidence="2" id="KW-0399">Innate immunity</keyword>
<evidence type="ECO:0000256" key="2">
    <source>
        <dbReference type="ARBA" id="ARBA00022588"/>
    </source>
</evidence>
<dbReference type="SMART" id="SM00701">
    <property type="entry name" value="PGRP"/>
    <property type="match status" value="1"/>
</dbReference>
<name>A0A8K0D278_IGNLU</name>
<dbReference type="PANTHER" id="PTHR11022:SF74">
    <property type="entry name" value="PEPTIDOGLYCAN-RECOGNITION PROTEIN SA"/>
    <property type="match status" value="1"/>
</dbReference>
<dbReference type="Pfam" id="PF01510">
    <property type="entry name" value="Amidase_2"/>
    <property type="match status" value="1"/>
</dbReference>
<dbReference type="Proteomes" id="UP000801492">
    <property type="component" value="Unassembled WGS sequence"/>
</dbReference>
<dbReference type="SMART" id="SM00644">
    <property type="entry name" value="Ami_2"/>
    <property type="match status" value="1"/>
</dbReference>
<proteinExistence type="inferred from homology"/>